<dbReference type="PANTHER" id="PTHR34216">
    <property type="match status" value="1"/>
</dbReference>
<keyword evidence="2" id="KW-0732">Signal</keyword>
<dbReference type="SUPFAM" id="SSF88713">
    <property type="entry name" value="Glycoside hydrolase/deacetylase"/>
    <property type="match status" value="1"/>
</dbReference>
<dbReference type="AlphaFoldDB" id="A0A0X3V5K0"/>
<organism evidence="4 5">
    <name type="scientific">Actinoplanes awajinensis subsp. mycoplanecinus</name>
    <dbReference type="NCBI Taxonomy" id="135947"/>
    <lineage>
        <taxon>Bacteria</taxon>
        <taxon>Bacillati</taxon>
        <taxon>Actinomycetota</taxon>
        <taxon>Actinomycetes</taxon>
        <taxon>Micromonosporales</taxon>
        <taxon>Micromonosporaceae</taxon>
        <taxon>Actinoplanes</taxon>
    </lineage>
</organism>
<dbReference type="InterPro" id="IPR002509">
    <property type="entry name" value="NODB_dom"/>
</dbReference>
<evidence type="ECO:0000256" key="2">
    <source>
        <dbReference type="ARBA" id="ARBA00022729"/>
    </source>
</evidence>
<dbReference type="CDD" id="cd10918">
    <property type="entry name" value="CE4_NodB_like_5s_6s"/>
    <property type="match status" value="1"/>
</dbReference>
<dbReference type="OrthoDB" id="9763050at2"/>
<evidence type="ECO:0000256" key="1">
    <source>
        <dbReference type="ARBA" id="ARBA00004613"/>
    </source>
</evidence>
<comment type="subcellular location">
    <subcellularLocation>
        <location evidence="1">Secreted</location>
    </subcellularLocation>
</comment>
<dbReference type="RefSeq" id="WP_067686477.1">
    <property type="nucleotide sequence ID" value="NZ_LLZH01000037.1"/>
</dbReference>
<dbReference type="InterPro" id="IPR011330">
    <property type="entry name" value="Glyco_hydro/deAcase_b/a-brl"/>
</dbReference>
<dbReference type="Proteomes" id="UP000053244">
    <property type="component" value="Unassembled WGS sequence"/>
</dbReference>
<dbReference type="Gene3D" id="3.20.20.370">
    <property type="entry name" value="Glycoside hydrolase/deacetylase"/>
    <property type="match status" value="1"/>
</dbReference>
<accession>A0A0X3V5K0</accession>
<comment type="caution">
    <text evidence="4">The sequence shown here is derived from an EMBL/GenBank/DDBJ whole genome shotgun (WGS) entry which is preliminary data.</text>
</comment>
<dbReference type="EMBL" id="LLZH01000037">
    <property type="protein sequence ID" value="KUL40010.1"/>
    <property type="molecule type" value="Genomic_DNA"/>
</dbReference>
<dbReference type="GO" id="GO:0005576">
    <property type="term" value="C:extracellular region"/>
    <property type="evidence" value="ECO:0007669"/>
    <property type="project" value="UniProtKB-SubCell"/>
</dbReference>
<sequence>MQNDTVINICFHGIGTPQRELEPGEDRYWISEDLYAAVLDEIREWPSVRISFDDGNASDAELGLPGLVERGLTAEFFVLASRLDAAGSLSTEQIHALQGAGMAIGTHGMWHKPWRGMDAATSDVELVTAREQIAAVTGTPVTTAACPLGRYDRQLLTRMRALGYTRVFTSDRRKARANAWLQPRYSVRRDDTPASLRAEALVGPGVLSKLKLEAVGAVKRLR</sequence>
<dbReference type="GO" id="GO:0005975">
    <property type="term" value="P:carbohydrate metabolic process"/>
    <property type="evidence" value="ECO:0007669"/>
    <property type="project" value="InterPro"/>
</dbReference>
<gene>
    <name evidence="4" type="ORF">ADL15_08150</name>
</gene>
<keyword evidence="5" id="KW-1185">Reference proteome</keyword>
<feature type="domain" description="NodB homology" evidence="3">
    <location>
        <begin position="46"/>
        <end position="222"/>
    </location>
</feature>
<keyword evidence="4" id="KW-0808">Transferase</keyword>
<dbReference type="InterPro" id="IPR051398">
    <property type="entry name" value="Polysacch_Deacetylase"/>
</dbReference>
<dbReference type="GO" id="GO:0016740">
    <property type="term" value="F:transferase activity"/>
    <property type="evidence" value="ECO:0007669"/>
    <property type="project" value="UniProtKB-KW"/>
</dbReference>
<dbReference type="PROSITE" id="PS51677">
    <property type="entry name" value="NODB"/>
    <property type="match status" value="1"/>
</dbReference>
<dbReference type="Pfam" id="PF01522">
    <property type="entry name" value="Polysacc_deac_1"/>
    <property type="match status" value="1"/>
</dbReference>
<protein>
    <submittedName>
        <fullName evidence="4">Glycosyl transferase family 2</fullName>
    </submittedName>
</protein>
<dbReference type="GO" id="GO:0016810">
    <property type="term" value="F:hydrolase activity, acting on carbon-nitrogen (but not peptide) bonds"/>
    <property type="evidence" value="ECO:0007669"/>
    <property type="project" value="InterPro"/>
</dbReference>
<dbReference type="PANTHER" id="PTHR34216:SF3">
    <property type="entry name" value="POLY-BETA-1,6-N-ACETYL-D-GLUCOSAMINE N-DEACETYLASE"/>
    <property type="match status" value="1"/>
</dbReference>
<reference evidence="4 5" key="1">
    <citation type="submission" date="2015-10" db="EMBL/GenBank/DDBJ databases">
        <authorList>
            <person name="Gilbert D.G."/>
        </authorList>
    </citation>
    <scope>NUCLEOTIDE SEQUENCE [LARGE SCALE GENOMIC DNA]</scope>
    <source>
        <strain evidence="4 5">NRRL B-16712</strain>
    </source>
</reference>
<proteinExistence type="predicted"/>
<evidence type="ECO:0000259" key="3">
    <source>
        <dbReference type="PROSITE" id="PS51677"/>
    </source>
</evidence>
<name>A0A0X3V5K0_9ACTN</name>
<evidence type="ECO:0000313" key="5">
    <source>
        <dbReference type="Proteomes" id="UP000053244"/>
    </source>
</evidence>
<evidence type="ECO:0000313" key="4">
    <source>
        <dbReference type="EMBL" id="KUL40010.1"/>
    </source>
</evidence>